<dbReference type="STRING" id="1824.SAMN05444423_105300"/>
<reference evidence="3 4" key="1">
    <citation type="journal article" date="2014" name="BMC Genomics">
        <title>Genome based analysis of type-I polyketide synthase and nonribosomal peptide synthetase gene clusters in seven strains of five representative Nocardia species.</title>
        <authorList>
            <person name="Komaki H."/>
            <person name="Ichikawa N."/>
            <person name="Hosoyama A."/>
            <person name="Takahashi-Nakaguchi A."/>
            <person name="Matsuzawa T."/>
            <person name="Suzuki K."/>
            <person name="Fujita N."/>
            <person name="Gonoi T."/>
        </authorList>
    </citation>
    <scope>NUCLEOTIDE SEQUENCE [LARGE SCALE GENOMIC DNA]</scope>
    <source>
        <strain evidence="3 4">NBRC 15531</strain>
    </source>
</reference>
<sequence>MNARAQRRQARAVAAVGVTGTALLGASLAAPPASNRFYGLTFATAATFTLGGLATTPPSAGPRDRRVLAPAATGVAAFGVFYGCALVARRIPVLRNAITRLMRYADRGRTPAVLLTALANGAAEEVFFRGAVYQAAPRWPVAVSTGAYILNTTATRNPALVLAAAVMGTLFGVQRRYTGGIQASLIAHLTWSTLMLHFMPPLFLGGGSARPLPNTGTRQA</sequence>
<dbReference type="GO" id="GO:0004175">
    <property type="term" value="F:endopeptidase activity"/>
    <property type="evidence" value="ECO:0007669"/>
    <property type="project" value="UniProtKB-ARBA"/>
</dbReference>
<feature type="transmembrane region" description="Helical" evidence="1">
    <location>
        <begin position="12"/>
        <end position="31"/>
    </location>
</feature>
<dbReference type="RefSeq" id="WP_019050559.1">
    <property type="nucleotide sequence ID" value="NZ_BAFO02000008.1"/>
</dbReference>
<gene>
    <name evidence="3" type="ORF">NCAST_08_00720</name>
</gene>
<keyword evidence="1" id="KW-0472">Membrane</keyword>
<dbReference type="GeneID" id="91516907"/>
<dbReference type="Pfam" id="PF02517">
    <property type="entry name" value="Rce1-like"/>
    <property type="match status" value="1"/>
</dbReference>
<dbReference type="GO" id="GO:0080120">
    <property type="term" value="P:CAAX-box protein maturation"/>
    <property type="evidence" value="ECO:0007669"/>
    <property type="project" value="UniProtKB-ARBA"/>
</dbReference>
<feature type="domain" description="CAAX prenyl protease 2/Lysostaphin resistance protein A-like" evidence="2">
    <location>
        <begin position="111"/>
        <end position="193"/>
    </location>
</feature>
<dbReference type="OrthoDB" id="4407663at2"/>
<comment type="caution">
    <text evidence="3">The sequence shown here is derived from an EMBL/GenBank/DDBJ whole genome shotgun (WGS) entry which is preliminary data.</text>
</comment>
<evidence type="ECO:0000259" key="2">
    <source>
        <dbReference type="Pfam" id="PF02517"/>
    </source>
</evidence>
<feature type="transmembrane region" description="Helical" evidence="1">
    <location>
        <begin position="67"/>
        <end position="88"/>
    </location>
</feature>
<dbReference type="AlphaFoldDB" id="U5E5A2"/>
<protein>
    <recommendedName>
        <fullName evidence="2">CAAX prenyl protease 2/Lysostaphin resistance protein A-like domain-containing protein</fullName>
    </recommendedName>
</protein>
<dbReference type="InterPro" id="IPR003675">
    <property type="entry name" value="Rce1/LyrA-like_dom"/>
</dbReference>
<feature type="transmembrane region" description="Helical" evidence="1">
    <location>
        <begin position="185"/>
        <end position="204"/>
    </location>
</feature>
<name>U5E5A2_NOCAS</name>
<dbReference type="EMBL" id="BAFO02000008">
    <property type="protein sequence ID" value="GAD82200.1"/>
    <property type="molecule type" value="Genomic_DNA"/>
</dbReference>
<evidence type="ECO:0000313" key="4">
    <source>
        <dbReference type="Proteomes" id="UP000017048"/>
    </source>
</evidence>
<keyword evidence="1" id="KW-0812">Transmembrane</keyword>
<organism evidence="3 4">
    <name type="scientific">Nocardia asteroides NBRC 15531</name>
    <dbReference type="NCBI Taxonomy" id="1110697"/>
    <lineage>
        <taxon>Bacteria</taxon>
        <taxon>Bacillati</taxon>
        <taxon>Actinomycetota</taxon>
        <taxon>Actinomycetes</taxon>
        <taxon>Mycobacteriales</taxon>
        <taxon>Nocardiaceae</taxon>
        <taxon>Nocardia</taxon>
    </lineage>
</organism>
<keyword evidence="4" id="KW-1185">Reference proteome</keyword>
<dbReference type="eggNOG" id="COG1266">
    <property type="taxonomic scope" value="Bacteria"/>
</dbReference>
<dbReference type="Proteomes" id="UP000017048">
    <property type="component" value="Unassembled WGS sequence"/>
</dbReference>
<keyword evidence="1" id="KW-1133">Transmembrane helix</keyword>
<evidence type="ECO:0000313" key="3">
    <source>
        <dbReference type="EMBL" id="GAD82200.1"/>
    </source>
</evidence>
<evidence type="ECO:0000256" key="1">
    <source>
        <dbReference type="SAM" id="Phobius"/>
    </source>
</evidence>
<accession>U5E5A2</accession>
<proteinExistence type="predicted"/>